<keyword evidence="3" id="KW-1185">Reference proteome</keyword>
<name>Q1PWV0_KUEST</name>
<reference evidence="1" key="1">
    <citation type="journal article" date="2006" name="Nature">
        <title>Deciphering the evolution and metabolism of an anammox bacterium from a community genome.</title>
        <authorList>
            <person name="Strous M."/>
            <person name="Pelletier E."/>
            <person name="Mangenot S."/>
            <person name="Rattei T."/>
            <person name="Lehner A."/>
            <person name="Taylor M.W."/>
            <person name="Horn M."/>
            <person name="Daims H."/>
            <person name="Bartol-Mavel D."/>
            <person name="Wincker P."/>
            <person name="Barbe V."/>
            <person name="Fonknechten N."/>
            <person name="Vallenet D."/>
            <person name="Segurens B."/>
            <person name="Schenowitz-Truong C."/>
            <person name="Medigue C."/>
            <person name="Collingro A."/>
            <person name="Snel B."/>
            <person name="Dutilh B.E."/>
            <person name="OpDenCamp H.J.M."/>
            <person name="vanDerDrift C."/>
            <person name="Cirpus I."/>
            <person name="vanDePas-Schoonen K.T."/>
            <person name="Harhangi H.R."/>
            <person name="vanNiftrik L."/>
            <person name="Schmid M."/>
            <person name="Keltjens J."/>
            <person name="vanDeVossenberg J."/>
            <person name="Kartal B."/>
            <person name="Meier H."/>
            <person name="Frishman D."/>
            <person name="Huynen M.A."/>
            <person name="Mewes H."/>
            <person name="Weissenbach J."/>
            <person name="Jetten M.S.M."/>
            <person name="Wagner M."/>
            <person name="LePaslier D."/>
        </authorList>
    </citation>
    <scope>NUCLEOTIDE SEQUENCE</scope>
</reference>
<evidence type="ECO:0000313" key="1">
    <source>
        <dbReference type="EMBL" id="CAJ71702.1"/>
    </source>
</evidence>
<evidence type="ECO:0000313" key="2">
    <source>
        <dbReference type="EMBL" id="SOH05076.1"/>
    </source>
</evidence>
<accession>Q1PWV0</accession>
<reference evidence="1" key="2">
    <citation type="submission" date="2006-01" db="EMBL/GenBank/DDBJ databases">
        <authorList>
            <person name="Genoscope"/>
        </authorList>
    </citation>
    <scope>NUCLEOTIDE SEQUENCE</scope>
</reference>
<dbReference type="EMBL" id="CT573073">
    <property type="protein sequence ID" value="CAJ71702.1"/>
    <property type="molecule type" value="Genomic_DNA"/>
</dbReference>
<evidence type="ECO:0000313" key="3">
    <source>
        <dbReference type="Proteomes" id="UP000221734"/>
    </source>
</evidence>
<sequence>MTSNNHDLFQQNKNFSNTLDFWKLMHLLSLNMGGTDKLCLSVPPKTKPKHNFQKAKVLETNAYQNCGPITEEAYYGR</sequence>
<proteinExistence type="predicted"/>
<reference evidence="2" key="4">
    <citation type="submission" date="2017-10" db="EMBL/GenBank/DDBJ databases">
        <authorList>
            <person name="Banno H."/>
            <person name="Chua N.-H."/>
        </authorList>
    </citation>
    <scope>NUCLEOTIDE SEQUENCE [LARGE SCALE GENOMIC DNA]</scope>
    <source>
        <strain evidence="2">Kuenenia_mbr1_ru-nijmegen</strain>
    </source>
</reference>
<dbReference type="EMBL" id="LT934425">
    <property type="protein sequence ID" value="SOH05076.1"/>
    <property type="molecule type" value="Genomic_DNA"/>
</dbReference>
<protein>
    <submittedName>
        <fullName evidence="1">Uncharacterized protein</fullName>
    </submittedName>
</protein>
<gene>
    <name evidence="2" type="ORF">KSMBR1_2589</name>
    <name evidence="1" type="ORF">kustc0957</name>
</gene>
<dbReference type="Proteomes" id="UP000221734">
    <property type="component" value="Chromosome Kuenenia_stuttgartiensis_MBR1"/>
</dbReference>
<dbReference type="KEGG" id="kst:KSMBR1_2589"/>
<reference evidence="3" key="3">
    <citation type="submission" date="2017-10" db="EMBL/GenBank/DDBJ databases">
        <authorList>
            <person name="Frank J."/>
        </authorList>
    </citation>
    <scope>NUCLEOTIDE SEQUENCE [LARGE SCALE GENOMIC DNA]</scope>
</reference>
<dbReference type="AlphaFoldDB" id="Q1PWV0"/>
<organism evidence="1">
    <name type="scientific">Kuenenia stuttgartiensis</name>
    <dbReference type="NCBI Taxonomy" id="174633"/>
    <lineage>
        <taxon>Bacteria</taxon>
        <taxon>Pseudomonadati</taxon>
        <taxon>Planctomycetota</taxon>
        <taxon>Candidatus Brocadiia</taxon>
        <taxon>Candidatus Brocadiales</taxon>
        <taxon>Candidatus Brocadiaceae</taxon>
        <taxon>Candidatus Kuenenia</taxon>
    </lineage>
</organism>